<dbReference type="PANTHER" id="PTHR30383:SF24">
    <property type="entry name" value="THIOESTERASE 1_PROTEASE 1_LYSOPHOSPHOLIPASE L1"/>
    <property type="match status" value="1"/>
</dbReference>
<keyword evidence="4" id="KW-1185">Reference proteome</keyword>
<dbReference type="PANTHER" id="PTHR30383">
    <property type="entry name" value="THIOESTERASE 1/PROTEASE 1/LYSOPHOSPHOLIPASE L1"/>
    <property type="match status" value="1"/>
</dbReference>
<dbReference type="InterPro" id="IPR036514">
    <property type="entry name" value="SGNH_hydro_sf"/>
</dbReference>
<dbReference type="SUPFAM" id="SSF52266">
    <property type="entry name" value="SGNH hydrolase"/>
    <property type="match status" value="1"/>
</dbReference>
<feature type="signal peptide" evidence="1">
    <location>
        <begin position="1"/>
        <end position="46"/>
    </location>
</feature>
<reference evidence="3 4" key="1">
    <citation type="submission" date="2018-01" db="EMBL/GenBank/DDBJ databases">
        <title>Draft genome sequence of Paucibacter aquatile CR182 isolated from freshwater of the Nakdong River.</title>
        <authorList>
            <person name="Choi A."/>
            <person name="Chung E.J."/>
        </authorList>
    </citation>
    <scope>NUCLEOTIDE SEQUENCE [LARGE SCALE GENOMIC DNA]</scope>
    <source>
        <strain evidence="3 4">CR182</strain>
    </source>
</reference>
<comment type="caution">
    <text evidence="3">The sequence shown here is derived from an EMBL/GenBank/DDBJ whole genome shotgun (WGS) entry which is preliminary data.</text>
</comment>
<organism evidence="3 4">
    <name type="scientific">Kinneretia aquatilis</name>
    <dbReference type="NCBI Taxonomy" id="2070761"/>
    <lineage>
        <taxon>Bacteria</taxon>
        <taxon>Pseudomonadati</taxon>
        <taxon>Pseudomonadota</taxon>
        <taxon>Betaproteobacteria</taxon>
        <taxon>Burkholderiales</taxon>
        <taxon>Sphaerotilaceae</taxon>
        <taxon>Roseateles</taxon>
    </lineage>
</organism>
<accession>A0A2N8L3L8</accession>
<feature type="chain" id="PRO_5014892743" evidence="1">
    <location>
        <begin position="47"/>
        <end position="244"/>
    </location>
</feature>
<feature type="domain" description="SGNH hydrolase-type esterase" evidence="2">
    <location>
        <begin position="62"/>
        <end position="229"/>
    </location>
</feature>
<keyword evidence="1" id="KW-0732">Signal</keyword>
<dbReference type="GO" id="GO:0004622">
    <property type="term" value="F:phosphatidylcholine lysophospholipase activity"/>
    <property type="evidence" value="ECO:0007669"/>
    <property type="project" value="TreeGrafter"/>
</dbReference>
<name>A0A2N8L3L8_9BURK</name>
<dbReference type="OrthoDB" id="9786188at2"/>
<dbReference type="CDD" id="cd01822">
    <property type="entry name" value="Lysophospholipase_L1_like"/>
    <property type="match status" value="1"/>
</dbReference>
<evidence type="ECO:0000313" key="3">
    <source>
        <dbReference type="EMBL" id="PND40307.1"/>
    </source>
</evidence>
<dbReference type="InterPro" id="IPR013830">
    <property type="entry name" value="SGNH_hydro"/>
</dbReference>
<evidence type="ECO:0000259" key="2">
    <source>
        <dbReference type="Pfam" id="PF13472"/>
    </source>
</evidence>
<dbReference type="Proteomes" id="UP000235916">
    <property type="component" value="Unassembled WGS sequence"/>
</dbReference>
<dbReference type="InterPro" id="IPR051532">
    <property type="entry name" value="Ester_Hydrolysis_Enzymes"/>
</dbReference>
<sequence>MTEEPQGMTKDWTKTPAAPARRSVLKQALHCSACILGLVFAGSAIAQAQATAPAASERKLLVLGDSLSAEYGLARGQGWVALLEQKLAGHKLPQGRRYQVVNASISGETTAGGRARLEPLLKLHKPAVLIIELGGNDALRGLPLASSRENLLAMVRAGKAAGAKVQLVGMQVPPNYGASYAREFASLFPEVAKAEKIALTPFLLAGFAEKPDAEAWFQPDRIHPLAKAHPLMLDQVWPVLLPLL</sequence>
<dbReference type="AlphaFoldDB" id="A0A2N8L3L8"/>
<evidence type="ECO:0000313" key="4">
    <source>
        <dbReference type="Proteomes" id="UP000235916"/>
    </source>
</evidence>
<dbReference type="Gene3D" id="3.40.50.1110">
    <property type="entry name" value="SGNH hydrolase"/>
    <property type="match status" value="1"/>
</dbReference>
<evidence type="ECO:0000256" key="1">
    <source>
        <dbReference type="SAM" id="SignalP"/>
    </source>
</evidence>
<dbReference type="Pfam" id="PF13472">
    <property type="entry name" value="Lipase_GDSL_2"/>
    <property type="match status" value="1"/>
</dbReference>
<dbReference type="EMBL" id="POSP01000001">
    <property type="protein sequence ID" value="PND40307.1"/>
    <property type="molecule type" value="Genomic_DNA"/>
</dbReference>
<proteinExistence type="predicted"/>
<gene>
    <name evidence="3" type="ORF">C1O66_02715</name>
</gene>
<protein>
    <submittedName>
        <fullName evidence="3">Arylesterase</fullName>
    </submittedName>
</protein>